<evidence type="ECO:0000313" key="1">
    <source>
        <dbReference type="EMBL" id="RTQ52374.1"/>
    </source>
</evidence>
<dbReference type="Proteomes" id="UP000282184">
    <property type="component" value="Unassembled WGS sequence"/>
</dbReference>
<accession>A0A3S0IR01</accession>
<keyword evidence="2" id="KW-1185">Reference proteome</keyword>
<dbReference type="AlphaFoldDB" id="A0A3S0IR01"/>
<sequence length="135" mass="15045">MAFSVNLLSSVAQCDTLLTLKQRERKDLVLRLTTLNHQLDNWDDVASVEAELTSTNTFITTMGPAIAAMPAGDQKRRQENLLNRYESRANVLTTKVEDYGAIARLERELERDGVAAKIDLLDALVAAVTTRRSQL</sequence>
<dbReference type="EMBL" id="RXOF01000002">
    <property type="protein sequence ID" value="RTQ52374.1"/>
    <property type="molecule type" value="Genomic_DNA"/>
</dbReference>
<dbReference type="RefSeq" id="WP_126692029.1">
    <property type="nucleotide sequence ID" value="NZ_RXOF01000002.1"/>
</dbReference>
<reference evidence="1 2" key="1">
    <citation type="submission" date="2018-12" db="EMBL/GenBank/DDBJ databases">
        <title>Hymenobacter gummosus sp. nov., isolated from a spring.</title>
        <authorList>
            <person name="Nie L."/>
        </authorList>
    </citation>
    <scope>NUCLEOTIDE SEQUENCE [LARGE SCALE GENOMIC DNA]</scope>
    <source>
        <strain evidence="1 2">KCTC 52166</strain>
    </source>
</reference>
<protein>
    <submittedName>
        <fullName evidence="1">Uncharacterized protein</fullName>
    </submittedName>
</protein>
<comment type="caution">
    <text evidence="1">The sequence shown here is derived from an EMBL/GenBank/DDBJ whole genome shotgun (WGS) entry which is preliminary data.</text>
</comment>
<proteinExistence type="predicted"/>
<organism evidence="1 2">
    <name type="scientific">Hymenobacter gummosus</name>
    <dbReference type="NCBI Taxonomy" id="1776032"/>
    <lineage>
        <taxon>Bacteria</taxon>
        <taxon>Pseudomonadati</taxon>
        <taxon>Bacteroidota</taxon>
        <taxon>Cytophagia</taxon>
        <taxon>Cytophagales</taxon>
        <taxon>Hymenobacteraceae</taxon>
        <taxon>Hymenobacter</taxon>
    </lineage>
</organism>
<gene>
    <name evidence="1" type="ORF">EJV47_05000</name>
</gene>
<evidence type="ECO:0000313" key="2">
    <source>
        <dbReference type="Proteomes" id="UP000282184"/>
    </source>
</evidence>
<name>A0A3S0IR01_9BACT</name>